<evidence type="ECO:0000256" key="5">
    <source>
        <dbReference type="SAM" id="MobiDB-lite"/>
    </source>
</evidence>
<dbReference type="InterPro" id="IPR036869">
    <property type="entry name" value="J_dom_sf"/>
</dbReference>
<gene>
    <name evidence="7" type="ORF">M569_02151</name>
</gene>
<evidence type="ECO:0000313" key="8">
    <source>
        <dbReference type="Proteomes" id="UP000015453"/>
    </source>
</evidence>
<evidence type="ECO:0000256" key="3">
    <source>
        <dbReference type="ARBA" id="ARBA00022989"/>
    </source>
</evidence>
<dbReference type="InterPro" id="IPR015399">
    <property type="entry name" value="DUF1977_DnaJ-like"/>
</dbReference>
<evidence type="ECO:0000256" key="1">
    <source>
        <dbReference type="ARBA" id="ARBA00004167"/>
    </source>
</evidence>
<dbReference type="GO" id="GO:0005789">
    <property type="term" value="C:endoplasmic reticulum membrane"/>
    <property type="evidence" value="ECO:0007669"/>
    <property type="project" value="TreeGrafter"/>
</dbReference>
<dbReference type="CDD" id="cd06257">
    <property type="entry name" value="DnaJ"/>
    <property type="match status" value="1"/>
</dbReference>
<comment type="subcellular location">
    <subcellularLocation>
        <location evidence="1">Membrane</location>
        <topology evidence="1">Single-pass membrane protein</topology>
    </subcellularLocation>
</comment>
<evidence type="ECO:0000256" key="4">
    <source>
        <dbReference type="ARBA" id="ARBA00023136"/>
    </source>
</evidence>
<keyword evidence="3" id="KW-1133">Transmembrane helix</keyword>
<dbReference type="SUPFAM" id="SSF46565">
    <property type="entry name" value="Chaperone J-domain"/>
    <property type="match status" value="1"/>
</dbReference>
<reference evidence="7 8" key="1">
    <citation type="journal article" date="2013" name="BMC Genomics">
        <title>The miniature genome of a carnivorous plant Genlisea aurea contains a low number of genes and short non-coding sequences.</title>
        <authorList>
            <person name="Leushkin E.V."/>
            <person name="Sutormin R.A."/>
            <person name="Nabieva E.R."/>
            <person name="Penin A.A."/>
            <person name="Kondrashov A.S."/>
            <person name="Logacheva M.D."/>
        </authorList>
    </citation>
    <scope>NUCLEOTIDE SEQUENCE [LARGE SCALE GENOMIC DNA]</scope>
</reference>
<dbReference type="PROSITE" id="PS50076">
    <property type="entry name" value="DNAJ_2"/>
    <property type="match status" value="1"/>
</dbReference>
<keyword evidence="2" id="KW-0812">Transmembrane</keyword>
<comment type="caution">
    <text evidence="7">The sequence shown here is derived from an EMBL/GenBank/DDBJ whole genome shotgun (WGS) entry which is preliminary data.</text>
</comment>
<dbReference type="GO" id="GO:0030544">
    <property type="term" value="F:Hsp70 protein binding"/>
    <property type="evidence" value="ECO:0007669"/>
    <property type="project" value="TreeGrafter"/>
</dbReference>
<organism evidence="7 8">
    <name type="scientific">Genlisea aurea</name>
    <dbReference type="NCBI Taxonomy" id="192259"/>
    <lineage>
        <taxon>Eukaryota</taxon>
        <taxon>Viridiplantae</taxon>
        <taxon>Streptophyta</taxon>
        <taxon>Embryophyta</taxon>
        <taxon>Tracheophyta</taxon>
        <taxon>Spermatophyta</taxon>
        <taxon>Magnoliopsida</taxon>
        <taxon>eudicotyledons</taxon>
        <taxon>Gunneridae</taxon>
        <taxon>Pentapetalae</taxon>
        <taxon>asterids</taxon>
        <taxon>lamiids</taxon>
        <taxon>Lamiales</taxon>
        <taxon>Lentibulariaceae</taxon>
        <taxon>Genlisea</taxon>
    </lineage>
</organism>
<dbReference type="AlphaFoldDB" id="S8EJ15"/>
<dbReference type="SMART" id="SM00271">
    <property type="entry name" value="DnaJ"/>
    <property type="match status" value="1"/>
</dbReference>
<dbReference type="PANTHER" id="PTHR43908:SF3">
    <property type="entry name" value="AT29763P-RELATED"/>
    <property type="match status" value="1"/>
</dbReference>
<evidence type="ECO:0000259" key="6">
    <source>
        <dbReference type="PROSITE" id="PS50076"/>
    </source>
</evidence>
<protein>
    <recommendedName>
        <fullName evidence="6">J domain-containing protein</fullName>
    </recommendedName>
</protein>
<feature type="domain" description="J" evidence="6">
    <location>
        <begin position="101"/>
        <end position="165"/>
    </location>
</feature>
<keyword evidence="8" id="KW-1185">Reference proteome</keyword>
<dbReference type="PRINTS" id="PR00625">
    <property type="entry name" value="JDOMAIN"/>
</dbReference>
<evidence type="ECO:0000256" key="2">
    <source>
        <dbReference type="ARBA" id="ARBA00022692"/>
    </source>
</evidence>
<dbReference type="PANTHER" id="PTHR43908">
    <property type="entry name" value="AT29763P-RELATED"/>
    <property type="match status" value="1"/>
</dbReference>
<feature type="region of interest" description="Disordered" evidence="5">
    <location>
        <begin position="36"/>
        <end position="86"/>
    </location>
</feature>
<dbReference type="Gene3D" id="1.10.287.110">
    <property type="entry name" value="DnaJ domain"/>
    <property type="match status" value="1"/>
</dbReference>
<evidence type="ECO:0000313" key="7">
    <source>
        <dbReference type="EMBL" id="EPS72607.1"/>
    </source>
</evidence>
<dbReference type="Pfam" id="PF09320">
    <property type="entry name" value="DUF1977"/>
    <property type="match status" value="1"/>
</dbReference>
<dbReference type="InterPro" id="IPR051100">
    <property type="entry name" value="DnaJ_subfamily_B/C"/>
</dbReference>
<proteinExistence type="predicted"/>
<dbReference type="EMBL" id="AUSU01000771">
    <property type="protein sequence ID" value="EPS72607.1"/>
    <property type="molecule type" value="Genomic_DNA"/>
</dbReference>
<name>S8EJ15_9LAMI</name>
<dbReference type="OrthoDB" id="10250354at2759"/>
<sequence>EAVRCLNIAKEAIKSGDNVRSRKFLEKARRLNPSINVDDHLSDLDSSQQGNDRNSDHNDHPIPPQAQSTPPRHRVSGSPSPAAAYSQEQMDLIKQIKRKKDYYDILGLDKKCSNEDIPRAYRKLSLKVHPDKNPAPGAEEAFKQVSKAFKCLSDEESRKRYDLVGSEEPGYGRQGGGGSNVPQGFNGFYDVDIDADEIFRNFFYGGGGGGFTFGTGGGGGVRVRTGGGGSQPQGGSNWPRALIPVALVLLMNFLPSGDPVYSLSASYSYDYRFTTEKGVNFYVKSSSKFEQQYPGGSSERVGLEQRIHEDYRSALLQNCRVEWQQLHWGYRKDTPNCDAVKRFEA</sequence>
<dbReference type="Proteomes" id="UP000015453">
    <property type="component" value="Unassembled WGS sequence"/>
</dbReference>
<dbReference type="Pfam" id="PF00226">
    <property type="entry name" value="DnaJ"/>
    <property type="match status" value="1"/>
</dbReference>
<keyword evidence="4" id="KW-0472">Membrane</keyword>
<feature type="non-terminal residue" evidence="7">
    <location>
        <position position="345"/>
    </location>
</feature>
<dbReference type="InterPro" id="IPR001623">
    <property type="entry name" value="DnaJ_domain"/>
</dbReference>
<accession>S8EJ15</accession>
<dbReference type="GO" id="GO:0071218">
    <property type="term" value="P:cellular response to misfolded protein"/>
    <property type="evidence" value="ECO:0007669"/>
    <property type="project" value="TreeGrafter"/>
</dbReference>
<feature type="non-terminal residue" evidence="7">
    <location>
        <position position="1"/>
    </location>
</feature>